<dbReference type="GO" id="GO:0044782">
    <property type="term" value="P:cilium organization"/>
    <property type="evidence" value="ECO:0007669"/>
    <property type="project" value="TreeGrafter"/>
</dbReference>
<keyword evidence="2" id="KW-1185">Reference proteome</keyword>
<accession>A0A067RA64</accession>
<name>A0A067RA64_ZOONE</name>
<dbReference type="EMBL" id="KK852785">
    <property type="protein sequence ID" value="KDR16572.1"/>
    <property type="molecule type" value="Genomic_DNA"/>
</dbReference>
<dbReference type="Pfam" id="PF14989">
    <property type="entry name" value="CCDC32"/>
    <property type="match status" value="1"/>
</dbReference>
<dbReference type="AlphaFoldDB" id="A0A067RA64"/>
<protein>
    <submittedName>
        <fullName evidence="1">Uncharacterized protein</fullName>
    </submittedName>
</protein>
<evidence type="ECO:0000313" key="1">
    <source>
        <dbReference type="EMBL" id="KDR16572.1"/>
    </source>
</evidence>
<dbReference type="STRING" id="136037.A0A067RA64"/>
<reference evidence="1 2" key="1">
    <citation type="journal article" date="2014" name="Nat. Commun.">
        <title>Molecular traces of alternative social organization in a termite genome.</title>
        <authorList>
            <person name="Terrapon N."/>
            <person name="Li C."/>
            <person name="Robertson H.M."/>
            <person name="Ji L."/>
            <person name="Meng X."/>
            <person name="Booth W."/>
            <person name="Chen Z."/>
            <person name="Childers C.P."/>
            <person name="Glastad K.M."/>
            <person name="Gokhale K."/>
            <person name="Gowin J."/>
            <person name="Gronenberg W."/>
            <person name="Hermansen R.A."/>
            <person name="Hu H."/>
            <person name="Hunt B.G."/>
            <person name="Huylmans A.K."/>
            <person name="Khalil S.M."/>
            <person name="Mitchell R.D."/>
            <person name="Munoz-Torres M.C."/>
            <person name="Mustard J.A."/>
            <person name="Pan H."/>
            <person name="Reese J.T."/>
            <person name="Scharf M.E."/>
            <person name="Sun F."/>
            <person name="Vogel H."/>
            <person name="Xiao J."/>
            <person name="Yang W."/>
            <person name="Yang Z."/>
            <person name="Yang Z."/>
            <person name="Zhou J."/>
            <person name="Zhu J."/>
            <person name="Brent C.S."/>
            <person name="Elsik C.G."/>
            <person name="Goodisman M.A."/>
            <person name="Liberles D.A."/>
            <person name="Roe R.M."/>
            <person name="Vargo E.L."/>
            <person name="Vilcinskas A."/>
            <person name="Wang J."/>
            <person name="Bornberg-Bauer E."/>
            <person name="Korb J."/>
            <person name="Zhang G."/>
            <person name="Liebig J."/>
        </authorList>
    </citation>
    <scope>NUCLEOTIDE SEQUENCE [LARGE SCALE GENOMIC DNA]</scope>
    <source>
        <tissue evidence="1">Whole organism</tissue>
    </source>
</reference>
<dbReference type="InterPro" id="IPR028039">
    <property type="entry name" value="CCDC32"/>
</dbReference>
<proteinExistence type="predicted"/>
<dbReference type="OMA" id="DITDPWS"/>
<dbReference type="InParanoid" id="A0A067RA64"/>
<dbReference type="PANTHER" id="PTHR31800:SF1">
    <property type="entry name" value="COILED-COIL DOMAIN-CONTAINING PROTEIN 32"/>
    <property type="match status" value="1"/>
</dbReference>
<evidence type="ECO:0000313" key="2">
    <source>
        <dbReference type="Proteomes" id="UP000027135"/>
    </source>
</evidence>
<sequence>MDPWLSTGTVEREERLTLKFEDNFEPSDRLPDSVKYLASLEKRLAILKERQSKKDLIQSLEEKHKSCMLRLMSEGSSNTAVTQEDFDLDEPVHINHPAHTLLRRIAPERQAITLGELVELLKADQLAEILAEEENNSASSLNN</sequence>
<dbReference type="PANTHER" id="PTHR31800">
    <property type="entry name" value="COILED-COIL DOMAIN-CONTAINING PROTEIN 32"/>
    <property type="match status" value="1"/>
</dbReference>
<gene>
    <name evidence="1" type="ORF">L798_08902</name>
</gene>
<dbReference type="Proteomes" id="UP000027135">
    <property type="component" value="Unassembled WGS sequence"/>
</dbReference>
<organism evidence="1 2">
    <name type="scientific">Zootermopsis nevadensis</name>
    <name type="common">Dampwood termite</name>
    <dbReference type="NCBI Taxonomy" id="136037"/>
    <lineage>
        <taxon>Eukaryota</taxon>
        <taxon>Metazoa</taxon>
        <taxon>Ecdysozoa</taxon>
        <taxon>Arthropoda</taxon>
        <taxon>Hexapoda</taxon>
        <taxon>Insecta</taxon>
        <taxon>Pterygota</taxon>
        <taxon>Neoptera</taxon>
        <taxon>Polyneoptera</taxon>
        <taxon>Dictyoptera</taxon>
        <taxon>Blattodea</taxon>
        <taxon>Blattoidea</taxon>
        <taxon>Termitoidae</taxon>
        <taxon>Termopsidae</taxon>
        <taxon>Zootermopsis</taxon>
    </lineage>
</organism>